<sequence>MPILTLQKRVRELGRIRIGEVATGANGRKRPAKLGKFRLTSASRELLEKVAALYGGEVRAWTPANGGPAAWEVYTDAKRLPILVPPQPVSQYYELWSGGGCQRRCDGETELLSDKACVCSPDPEERECKPTTRLNVVLRDVEGIGVWRLESHGYYAAVELPEVAEFLARAGGYISAWLSLEERVTKRIRDGKSETRRFMVPALEVDITPAALLGGGKPAPVGITGPTPERAALPPASVRQDEDSMLVAIAQAPSREVLRQIWEDAGRSGARMTGALQAAFAARSEALAQESVVVQAEIVDDGPTADELWPKILANAPEGWSTEDVEIAFERATGVDAGVASATDMARYLAQQGR</sequence>
<dbReference type="RefSeq" id="WP_285610593.1">
    <property type="nucleotide sequence ID" value="NZ_BSSD01000003.1"/>
</dbReference>
<name>A0A9W6QIQ4_9PSEU</name>
<proteinExistence type="predicted"/>
<reference evidence="1" key="1">
    <citation type="submission" date="2023-02" db="EMBL/GenBank/DDBJ databases">
        <title>Actinokineospora globicatena NBRC 15670.</title>
        <authorList>
            <person name="Ichikawa N."/>
            <person name="Sato H."/>
            <person name="Tonouchi N."/>
        </authorList>
    </citation>
    <scope>NUCLEOTIDE SEQUENCE</scope>
    <source>
        <strain evidence="1">NBRC 15670</strain>
    </source>
</reference>
<evidence type="ECO:0000313" key="2">
    <source>
        <dbReference type="Proteomes" id="UP001165042"/>
    </source>
</evidence>
<dbReference type="Pfam" id="PF18897">
    <property type="entry name" value="Gp3-like"/>
    <property type="match status" value="1"/>
</dbReference>
<protein>
    <submittedName>
        <fullName evidence="1">Uncharacterized protein</fullName>
    </submittedName>
</protein>
<comment type="caution">
    <text evidence="1">The sequence shown here is derived from an EMBL/GenBank/DDBJ whole genome shotgun (WGS) entry which is preliminary data.</text>
</comment>
<dbReference type="AlphaFoldDB" id="A0A9W6QIQ4"/>
<gene>
    <name evidence="1" type="ORF">Aglo03_26320</name>
</gene>
<accession>A0A9W6QIQ4</accession>
<dbReference type="EMBL" id="BSSD01000003">
    <property type="protein sequence ID" value="GLW91816.1"/>
    <property type="molecule type" value="Genomic_DNA"/>
</dbReference>
<dbReference type="Proteomes" id="UP001165042">
    <property type="component" value="Unassembled WGS sequence"/>
</dbReference>
<organism evidence="1 2">
    <name type="scientific">Actinokineospora globicatena</name>
    <dbReference type="NCBI Taxonomy" id="103729"/>
    <lineage>
        <taxon>Bacteria</taxon>
        <taxon>Bacillati</taxon>
        <taxon>Actinomycetota</taxon>
        <taxon>Actinomycetes</taxon>
        <taxon>Pseudonocardiales</taxon>
        <taxon>Pseudonocardiaceae</taxon>
        <taxon>Actinokineospora</taxon>
    </lineage>
</organism>
<evidence type="ECO:0000313" key="1">
    <source>
        <dbReference type="EMBL" id="GLW91816.1"/>
    </source>
</evidence>
<keyword evidence="2" id="KW-1185">Reference proteome</keyword>
<dbReference type="InterPro" id="IPR043991">
    <property type="entry name" value="Gp3-like"/>
</dbReference>